<evidence type="ECO:0000313" key="2">
    <source>
        <dbReference type="Proteomes" id="UP000564033"/>
    </source>
</evidence>
<dbReference type="InterPro" id="IPR005590">
    <property type="entry name" value="DUF333"/>
</dbReference>
<gene>
    <name evidence="1" type="ORF">GX888_03075</name>
</gene>
<evidence type="ECO:0000313" key="1">
    <source>
        <dbReference type="EMBL" id="NLZ24697.1"/>
    </source>
</evidence>
<sequence>MTEEEIKTGLSNPASVYCADNGGTLEIKEEKEGQVGYCLFEDGSSCEEGAYYRGECKKGENK</sequence>
<comment type="caution">
    <text evidence="1">The sequence shown here is derived from an EMBL/GenBank/DDBJ whole genome shotgun (WGS) entry which is preliminary data.</text>
</comment>
<dbReference type="PANTHER" id="PTHR38008:SF2">
    <property type="entry name" value="HEMOLYSIN"/>
    <property type="match status" value="1"/>
</dbReference>
<accession>A0A847VEC1</accession>
<proteinExistence type="predicted"/>
<dbReference type="AlphaFoldDB" id="A0A847VEC1"/>
<reference evidence="1 2" key="1">
    <citation type="journal article" date="2020" name="Biotechnol. Biofuels">
        <title>New insights from the biogas microbiome by comprehensive genome-resolved metagenomics of nearly 1600 species originating from multiple anaerobic digesters.</title>
        <authorList>
            <person name="Campanaro S."/>
            <person name="Treu L."/>
            <person name="Rodriguez-R L.M."/>
            <person name="Kovalovszki A."/>
            <person name="Ziels R.M."/>
            <person name="Maus I."/>
            <person name="Zhu X."/>
            <person name="Kougias P.G."/>
            <person name="Basile A."/>
            <person name="Luo G."/>
            <person name="Schluter A."/>
            <person name="Konstantinidis K.T."/>
            <person name="Angelidaki I."/>
        </authorList>
    </citation>
    <scope>NUCLEOTIDE SEQUENCE [LARGE SCALE GENOMIC DNA]</scope>
    <source>
        <strain evidence="1">AS19jrsBPTG_9</strain>
    </source>
</reference>
<dbReference type="Pfam" id="PF03891">
    <property type="entry name" value="DUF333"/>
    <property type="match status" value="1"/>
</dbReference>
<dbReference type="Proteomes" id="UP000564033">
    <property type="component" value="Unassembled WGS sequence"/>
</dbReference>
<dbReference type="EMBL" id="JAAZIL010000078">
    <property type="protein sequence ID" value="NLZ24697.1"/>
    <property type="molecule type" value="Genomic_DNA"/>
</dbReference>
<organism evidence="1 2">
    <name type="scientific">Candidatus Dojkabacteria bacterium</name>
    <dbReference type="NCBI Taxonomy" id="2099670"/>
    <lineage>
        <taxon>Bacteria</taxon>
        <taxon>Candidatus Dojkabacteria</taxon>
    </lineage>
</organism>
<name>A0A847VEC1_9BACT</name>
<protein>
    <submittedName>
        <fullName evidence="1">DUF333 domain-containing protein</fullName>
    </submittedName>
</protein>
<dbReference type="PANTHER" id="PTHR38008">
    <property type="entry name" value="HEMOLYSIN-RELATED"/>
    <property type="match status" value="1"/>
</dbReference>